<evidence type="ECO:0000313" key="1">
    <source>
        <dbReference type="EMBL" id="AOZ64642.1"/>
    </source>
</evidence>
<gene>
    <name evidence="1" type="ORF">SEA_CHUBSTER_91</name>
</gene>
<protein>
    <submittedName>
        <fullName evidence="1">Uncharacterized protein</fullName>
    </submittedName>
</protein>
<dbReference type="Proteomes" id="UP000224097">
    <property type="component" value="Segment"/>
</dbReference>
<dbReference type="EMBL" id="KX670786">
    <property type="protein sequence ID" value="AOZ64642.1"/>
    <property type="molecule type" value="Genomic_DNA"/>
</dbReference>
<evidence type="ECO:0000313" key="2">
    <source>
        <dbReference type="Proteomes" id="UP000224097"/>
    </source>
</evidence>
<accession>A0A1I9SCR5</accession>
<proteinExistence type="predicted"/>
<organism evidence="1 2">
    <name type="scientific">Arthrobacter phage Chubster</name>
    <dbReference type="NCBI Taxonomy" id="1897527"/>
    <lineage>
        <taxon>Viruses</taxon>
        <taxon>Duplodnaviria</taxon>
        <taxon>Heunggongvirae</taxon>
        <taxon>Uroviricota</taxon>
        <taxon>Caudoviricetes</taxon>
        <taxon>Klausavirus</taxon>
        <taxon>Klausavirus princesstrina</taxon>
    </lineage>
</organism>
<reference evidence="1 2" key="1">
    <citation type="submission" date="2016-08" db="EMBL/GenBank/DDBJ databases">
        <authorList>
            <person name="Conboy A.J."/>
            <person name="Conboy D.B."/>
            <person name="Dunbar D."/>
            <person name="Moy E.A."/>
            <person name="Hughes L.E."/>
            <person name="Garlena R.A."/>
            <person name="Russell D.A."/>
            <person name="Pope W.H."/>
            <person name="Jacobs-Sera D."/>
            <person name="Hendrix R.W."/>
            <person name="Hatfull G.F."/>
        </authorList>
    </citation>
    <scope>NUCLEOTIDE SEQUENCE [LARGE SCALE GENOMIC DNA]</scope>
</reference>
<sequence length="81" mass="9819">MIKLFRRRRYVVQAFHPAEYGPFGAKRFHKAYQVDDYITMVRRSYPHTEFLVKDRETGKVRGDYPARRHWPLAPWDHSVGR</sequence>
<name>A0A1I9SCR5_9CAUD</name>